<organism evidence="8 9">
    <name type="scientific">Flaviaesturariibacter flavus</name>
    <dbReference type="NCBI Taxonomy" id="2502780"/>
    <lineage>
        <taxon>Bacteria</taxon>
        <taxon>Pseudomonadati</taxon>
        <taxon>Bacteroidota</taxon>
        <taxon>Chitinophagia</taxon>
        <taxon>Chitinophagales</taxon>
        <taxon>Chitinophagaceae</taxon>
        <taxon>Flaviaestuariibacter</taxon>
    </lineage>
</organism>
<dbReference type="PANTHER" id="PTHR30558:SF7">
    <property type="entry name" value="TOL-PAL SYSTEM PROTEIN TOLR"/>
    <property type="match status" value="1"/>
</dbReference>
<dbReference type="Pfam" id="PF02472">
    <property type="entry name" value="ExbD"/>
    <property type="match status" value="1"/>
</dbReference>
<keyword evidence="9" id="KW-1185">Reference proteome</keyword>
<name>A0A4R1BJK6_9BACT</name>
<dbReference type="GO" id="GO:0005886">
    <property type="term" value="C:plasma membrane"/>
    <property type="evidence" value="ECO:0007669"/>
    <property type="project" value="UniProtKB-SubCell"/>
</dbReference>
<keyword evidence="5" id="KW-1133">Transmembrane helix</keyword>
<keyword evidence="7" id="KW-0813">Transport</keyword>
<comment type="similarity">
    <text evidence="2 7">Belongs to the ExbD/TolR family.</text>
</comment>
<evidence type="ECO:0000256" key="4">
    <source>
        <dbReference type="ARBA" id="ARBA00022692"/>
    </source>
</evidence>
<evidence type="ECO:0000256" key="3">
    <source>
        <dbReference type="ARBA" id="ARBA00022475"/>
    </source>
</evidence>
<dbReference type="AlphaFoldDB" id="A0A4R1BJK6"/>
<dbReference type="InterPro" id="IPR003400">
    <property type="entry name" value="ExbD"/>
</dbReference>
<comment type="caution">
    <text evidence="8">The sequence shown here is derived from an EMBL/GenBank/DDBJ whole genome shotgun (WGS) entry which is preliminary data.</text>
</comment>
<gene>
    <name evidence="8" type="ORF">EPD60_04710</name>
</gene>
<dbReference type="RefSeq" id="WP_131447359.1">
    <property type="nucleotide sequence ID" value="NZ_SJZI01000008.1"/>
</dbReference>
<evidence type="ECO:0000256" key="6">
    <source>
        <dbReference type="ARBA" id="ARBA00023136"/>
    </source>
</evidence>
<evidence type="ECO:0000256" key="2">
    <source>
        <dbReference type="ARBA" id="ARBA00005811"/>
    </source>
</evidence>
<dbReference type="EMBL" id="SJZI01000008">
    <property type="protein sequence ID" value="TCJ17496.1"/>
    <property type="molecule type" value="Genomic_DNA"/>
</dbReference>
<proteinExistence type="inferred from homology"/>
<sequence>MNIRRKLKAHTEIHTGPLNDILFILLLFFLIAATLANPNLVRVNNPRSGKDTKAKQHIIVSIDKNHQFFIGTAPVATNQIDTLLKQQIELQRKAVDTPSVVVNADTAAYYGEVFRIMTIAKKNNAKVVALVK</sequence>
<comment type="subcellular location">
    <subcellularLocation>
        <location evidence="1">Cell membrane</location>
        <topology evidence="1">Single-pass membrane protein</topology>
    </subcellularLocation>
    <subcellularLocation>
        <location evidence="7">Cell membrane</location>
        <topology evidence="7">Single-pass type II membrane protein</topology>
    </subcellularLocation>
</comment>
<accession>A0A4R1BJK6</accession>
<keyword evidence="6" id="KW-0472">Membrane</keyword>
<dbReference type="GO" id="GO:0022857">
    <property type="term" value="F:transmembrane transporter activity"/>
    <property type="evidence" value="ECO:0007669"/>
    <property type="project" value="InterPro"/>
</dbReference>
<reference evidence="8 9" key="1">
    <citation type="submission" date="2019-03" db="EMBL/GenBank/DDBJ databases">
        <authorList>
            <person name="Kim M.K.M."/>
        </authorList>
    </citation>
    <scope>NUCLEOTIDE SEQUENCE [LARGE SCALE GENOMIC DNA]</scope>
    <source>
        <strain evidence="8 9">17J68-12</strain>
    </source>
</reference>
<evidence type="ECO:0000256" key="1">
    <source>
        <dbReference type="ARBA" id="ARBA00004162"/>
    </source>
</evidence>
<evidence type="ECO:0000256" key="7">
    <source>
        <dbReference type="RuleBase" id="RU003879"/>
    </source>
</evidence>
<protein>
    <submittedName>
        <fullName evidence="8">Biopolymer transporter ExbD</fullName>
    </submittedName>
</protein>
<dbReference type="GO" id="GO:0015031">
    <property type="term" value="P:protein transport"/>
    <property type="evidence" value="ECO:0007669"/>
    <property type="project" value="UniProtKB-KW"/>
</dbReference>
<dbReference type="PANTHER" id="PTHR30558">
    <property type="entry name" value="EXBD MEMBRANE COMPONENT OF PMF-DRIVEN MACROMOLECULE IMPORT SYSTEM"/>
    <property type="match status" value="1"/>
</dbReference>
<keyword evidence="4 7" id="KW-0812">Transmembrane</keyword>
<evidence type="ECO:0000313" key="9">
    <source>
        <dbReference type="Proteomes" id="UP000295334"/>
    </source>
</evidence>
<dbReference type="Proteomes" id="UP000295334">
    <property type="component" value="Unassembled WGS sequence"/>
</dbReference>
<dbReference type="OrthoDB" id="1375727at2"/>
<evidence type="ECO:0000313" key="8">
    <source>
        <dbReference type="EMBL" id="TCJ17496.1"/>
    </source>
</evidence>
<dbReference type="Gene3D" id="3.30.420.270">
    <property type="match status" value="1"/>
</dbReference>
<evidence type="ECO:0000256" key="5">
    <source>
        <dbReference type="ARBA" id="ARBA00022989"/>
    </source>
</evidence>
<keyword evidence="3" id="KW-1003">Cell membrane</keyword>
<keyword evidence="7" id="KW-0653">Protein transport</keyword>